<keyword evidence="2" id="KW-1133">Transmembrane helix</keyword>
<keyword evidence="2" id="KW-0812">Transmembrane</keyword>
<sequence length="207" mass="22423">MGKLDKAAGRRGPCDKPLARRMLFATMIVVLGGVVGGAPLPAHILDSQRDPSPIGYPGHGAPRNWQASPNFHPHEKREVGSLQKLELKGKTVVVDTPVSEIPRDRAIGKRDVAKDAFPLPYLALRPDRSNRWGEKEDVPPVGTAHLSGLQQQPKNPAGEITFNPAPHPAVGGDLWEESKFHQTSPPTPKDGAARPADDFRLLLAAQF</sequence>
<evidence type="ECO:0000313" key="3">
    <source>
        <dbReference type="EMBL" id="SAM85073.1"/>
    </source>
</evidence>
<gene>
    <name evidence="3" type="ORF">UBRO_07640</name>
</gene>
<name>A0A1K0GAS2_9BASI</name>
<evidence type="ECO:0000313" key="4">
    <source>
        <dbReference type="Proteomes" id="UP000179920"/>
    </source>
</evidence>
<keyword evidence="2" id="KW-0472">Membrane</keyword>
<accession>A0A1K0GAS2</accession>
<evidence type="ECO:0000256" key="2">
    <source>
        <dbReference type="SAM" id="Phobius"/>
    </source>
</evidence>
<dbReference type="AlphaFoldDB" id="A0A1K0GAS2"/>
<reference evidence="4" key="1">
    <citation type="submission" date="2016-04" db="EMBL/GenBank/DDBJ databases">
        <authorList>
            <person name="Guldener U."/>
            <person name="Guldener U."/>
        </authorList>
    </citation>
    <scope>NUCLEOTIDE SEQUENCE [LARGE SCALE GENOMIC DNA]</scope>
    <source>
        <strain evidence="4">UB2112</strain>
    </source>
</reference>
<dbReference type="Proteomes" id="UP000179920">
    <property type="component" value="Chromosome XVI"/>
</dbReference>
<dbReference type="OrthoDB" id="10316156at2759"/>
<proteinExistence type="predicted"/>
<organism evidence="3 4">
    <name type="scientific">Ustilago bromivora</name>
    <dbReference type="NCBI Taxonomy" id="307758"/>
    <lineage>
        <taxon>Eukaryota</taxon>
        <taxon>Fungi</taxon>
        <taxon>Dikarya</taxon>
        <taxon>Basidiomycota</taxon>
        <taxon>Ustilaginomycotina</taxon>
        <taxon>Ustilaginomycetes</taxon>
        <taxon>Ustilaginales</taxon>
        <taxon>Ustilaginaceae</taxon>
        <taxon>Ustilago</taxon>
    </lineage>
</organism>
<protein>
    <submittedName>
        <fullName evidence="3">Uncharacterized protein</fullName>
    </submittedName>
</protein>
<feature type="region of interest" description="Disordered" evidence="1">
    <location>
        <begin position="146"/>
        <end position="197"/>
    </location>
</feature>
<evidence type="ECO:0000256" key="1">
    <source>
        <dbReference type="SAM" id="MobiDB-lite"/>
    </source>
</evidence>
<feature type="transmembrane region" description="Helical" evidence="2">
    <location>
        <begin position="21"/>
        <end position="42"/>
    </location>
</feature>
<dbReference type="EMBL" id="LT558132">
    <property type="protein sequence ID" value="SAM85073.1"/>
    <property type="molecule type" value="Genomic_DNA"/>
</dbReference>